<reference evidence="1 2" key="1">
    <citation type="submission" date="2016-01" db="EMBL/GenBank/DDBJ databases">
        <authorList>
            <person name="Oliw E.H."/>
        </authorList>
    </citation>
    <scope>NUCLEOTIDE SEQUENCE [LARGE SCALE GENOMIC DNA]</scope>
    <source>
        <strain evidence="1 2">DY10</strain>
    </source>
</reference>
<dbReference type="InterPro" id="IPR025332">
    <property type="entry name" value="DUF4238"/>
</dbReference>
<dbReference type="OrthoDB" id="669645at2"/>
<dbReference type="AlphaFoldDB" id="A0A1P9WTG5"/>
<protein>
    <recommendedName>
        <fullName evidence="3">DUF4238 domain-containing protein</fullName>
    </recommendedName>
</protein>
<sequence length="328" mass="38458">MQKEYVKQHFIPQCYLKNFSENGKFVFVYSKKNKNKGYPQSIAKIAYQDNFYTIPENYINQELLNEIDGNFIEKRVLSERIESLYSGLLNKIIRAASTWTSHNESIEIFSTKERDLFAALIAIQYLRMPNIRDKYWHANRKIQKERNEILSAMKRIYGDIDCSEVLALHREDDYAPVLHSEIFLDEKLIADIQDKLVKKIWKYKIAPSDTVFTSDNPILLKPHLKNQAPFYEGFAMKGVEVIFPVSESIILTIWDEETFIDSKAENNTFSFLTDAELRHYNCYQYIWANDEVYSSKNDFKLINLLKIANGDINTEITIERPTIKVNGK</sequence>
<organism evidence="1 2">
    <name type="scientific">Spirosoma montaniterrae</name>
    <dbReference type="NCBI Taxonomy" id="1178516"/>
    <lineage>
        <taxon>Bacteria</taxon>
        <taxon>Pseudomonadati</taxon>
        <taxon>Bacteroidota</taxon>
        <taxon>Cytophagia</taxon>
        <taxon>Cytophagales</taxon>
        <taxon>Cytophagaceae</taxon>
        <taxon>Spirosoma</taxon>
    </lineage>
</organism>
<dbReference type="Pfam" id="PF14022">
    <property type="entry name" value="DUF4238"/>
    <property type="match status" value="1"/>
</dbReference>
<gene>
    <name evidence="1" type="ORF">AWR27_04520</name>
</gene>
<dbReference type="EMBL" id="CP014263">
    <property type="protein sequence ID" value="AQG78662.1"/>
    <property type="molecule type" value="Genomic_DNA"/>
</dbReference>
<keyword evidence="2" id="KW-1185">Reference proteome</keyword>
<dbReference type="RefSeq" id="WP_077130102.1">
    <property type="nucleotide sequence ID" value="NZ_CP014263.1"/>
</dbReference>
<accession>A0A1P9WTG5</accession>
<evidence type="ECO:0000313" key="1">
    <source>
        <dbReference type="EMBL" id="AQG78662.1"/>
    </source>
</evidence>
<evidence type="ECO:0008006" key="3">
    <source>
        <dbReference type="Google" id="ProtNLM"/>
    </source>
</evidence>
<dbReference type="KEGG" id="smon:AWR27_04520"/>
<name>A0A1P9WTG5_9BACT</name>
<evidence type="ECO:0000313" key="2">
    <source>
        <dbReference type="Proteomes" id="UP000187941"/>
    </source>
</evidence>
<dbReference type="Proteomes" id="UP000187941">
    <property type="component" value="Chromosome"/>
</dbReference>
<proteinExistence type="predicted"/>